<dbReference type="GO" id="GO:0008270">
    <property type="term" value="F:zinc ion binding"/>
    <property type="evidence" value="ECO:0007669"/>
    <property type="project" value="UniProtKB-UniRule"/>
</dbReference>
<keyword evidence="3 5" id="KW-0863">Zinc-finger</keyword>
<dbReference type="GO" id="GO:0000981">
    <property type="term" value="F:DNA-binding transcription factor activity, RNA polymerase II-specific"/>
    <property type="evidence" value="ECO:0007669"/>
    <property type="project" value="TreeGrafter"/>
</dbReference>
<dbReference type="InterPro" id="IPR012934">
    <property type="entry name" value="Znf_AD"/>
</dbReference>
<dbReference type="Proteomes" id="UP000002320">
    <property type="component" value="Unassembled WGS sequence"/>
</dbReference>
<feature type="compositionally biased region" description="Acidic residues" evidence="7">
    <location>
        <begin position="117"/>
        <end position="127"/>
    </location>
</feature>
<dbReference type="SUPFAM" id="SSF57716">
    <property type="entry name" value="Glucocorticoid receptor-like (DNA-binding domain)"/>
    <property type="match status" value="1"/>
</dbReference>
<dbReference type="VEuPathDB" id="VectorBase:CPIJ007860"/>
<dbReference type="HOGENOM" id="CLU_002678_94_13_1"/>
<dbReference type="FunCoup" id="B0WMS3">
    <property type="interactions" value="2084"/>
</dbReference>
<feature type="domain" description="C2H2-type" evidence="8">
    <location>
        <begin position="315"/>
        <end position="343"/>
    </location>
</feature>
<feature type="compositionally biased region" description="Acidic residues" evidence="7">
    <location>
        <begin position="161"/>
        <end position="172"/>
    </location>
</feature>
<keyword evidence="2" id="KW-0677">Repeat</keyword>
<dbReference type="PROSITE" id="PS51915">
    <property type="entry name" value="ZAD"/>
    <property type="match status" value="1"/>
</dbReference>
<feature type="binding site" evidence="6">
    <location>
        <position position="15"/>
    </location>
    <ligand>
        <name>Zn(2+)</name>
        <dbReference type="ChEBI" id="CHEBI:29105"/>
    </ligand>
</feature>
<feature type="domain" description="C2H2-type" evidence="8">
    <location>
        <begin position="406"/>
        <end position="434"/>
    </location>
</feature>
<dbReference type="VEuPathDB" id="VectorBase:CQUJHB000157"/>
<evidence type="ECO:0000256" key="4">
    <source>
        <dbReference type="ARBA" id="ARBA00022833"/>
    </source>
</evidence>
<dbReference type="GO" id="GO:0000977">
    <property type="term" value="F:RNA polymerase II transcription regulatory region sequence-specific DNA binding"/>
    <property type="evidence" value="ECO:0007669"/>
    <property type="project" value="TreeGrafter"/>
</dbReference>
<feature type="domain" description="C2H2-type" evidence="8">
    <location>
        <begin position="462"/>
        <end position="490"/>
    </location>
</feature>
<evidence type="ECO:0000259" key="9">
    <source>
        <dbReference type="PROSITE" id="PS51915"/>
    </source>
</evidence>
<feature type="domain" description="C2H2-type" evidence="8">
    <location>
        <begin position="434"/>
        <end position="461"/>
    </location>
</feature>
<dbReference type="Gene3D" id="3.40.1800.20">
    <property type="match status" value="1"/>
</dbReference>
<dbReference type="GO" id="GO:0005634">
    <property type="term" value="C:nucleus"/>
    <property type="evidence" value="ECO:0007669"/>
    <property type="project" value="InterPro"/>
</dbReference>
<dbReference type="EnsemblMetazoa" id="CPIJ007860-RA">
    <property type="protein sequence ID" value="CPIJ007860-PA"/>
    <property type="gene ID" value="CPIJ007860"/>
</dbReference>
<gene>
    <name evidence="11" type="primary">6040642</name>
    <name evidence="10" type="ORF">CpipJ_CPIJ007860</name>
</gene>
<dbReference type="PANTHER" id="PTHR24379:SF127">
    <property type="entry name" value="BLOODY FINGERS-RELATED"/>
    <property type="match status" value="1"/>
</dbReference>
<protein>
    <submittedName>
        <fullName evidence="10 11">Uncharacterized protein</fullName>
    </submittedName>
</protein>
<sequence length="506" mass="59342">MGHGIEVPHTMESSCRLCLDPFAENASSIDDPQLKAKMEQVFNFPVDLKTGYPSQVCQSCSYTIYEFYVYSEKVRLNQDRLEGGKESFEKVKLEQPESIKCDVDIVGDVVVPKEEPSDGEDDGEGFSEGEVFAETYEPPVRRRKRTVTRKPRKKRRRLSSDDSDEEDEDGGENSEGTERRKRSYKSKEEREEEFRQIYEFYKIVCDLCKHTTPDLPTLNRHFKEEHDQDGYLLCCKKKMYTPKVMLNHIDYHRNPDEYQCKLCNKTYNSKEYLANHMVKKHNDSRQDLPFRCDQCNQAFRKENQLVSHKKFHEKVQCSICDKEFANKFTVKVHMANMHSDVDRRMICDTCGQEFLNKLCFERHVKEHAGIEVIKRYQCHICNAWIRGERGLHQHMVNLHDNSGQQWICNICGKQSPNFRSLSKHKRVVHCEEKYECEFCGAKFKQPVNLKEHRTIHTGEVLYSCEHCGVTKNSRSNLYVHIKNVHPVEWAAKKRKAEEAKIPKSQA</sequence>
<feature type="binding site" evidence="6">
    <location>
        <position position="18"/>
    </location>
    <ligand>
        <name>Zn(2+)</name>
        <dbReference type="ChEBI" id="CHEBI:29105"/>
    </ligand>
</feature>
<dbReference type="InterPro" id="IPR013087">
    <property type="entry name" value="Znf_C2H2_type"/>
</dbReference>
<feature type="domain" description="ZAD" evidence="9">
    <location>
        <begin position="13"/>
        <end position="84"/>
    </location>
</feature>
<feature type="region of interest" description="Disordered" evidence="7">
    <location>
        <begin position="110"/>
        <end position="188"/>
    </location>
</feature>
<dbReference type="AlphaFoldDB" id="B0WMS3"/>
<dbReference type="InParanoid" id="B0WMS3"/>
<evidence type="ECO:0000313" key="11">
    <source>
        <dbReference type="EnsemblMetazoa" id="CPIJ007860-PA"/>
    </source>
</evidence>
<dbReference type="SMART" id="SM00355">
    <property type="entry name" value="ZnF_C2H2"/>
    <property type="match status" value="9"/>
</dbReference>
<dbReference type="InterPro" id="IPR036236">
    <property type="entry name" value="Znf_C2H2_sf"/>
</dbReference>
<evidence type="ECO:0000256" key="2">
    <source>
        <dbReference type="ARBA" id="ARBA00022737"/>
    </source>
</evidence>
<dbReference type="Pfam" id="PF07776">
    <property type="entry name" value="zf-AD"/>
    <property type="match status" value="1"/>
</dbReference>
<dbReference type="EMBL" id="DS232001">
    <property type="protein sequence ID" value="EDS31171.1"/>
    <property type="molecule type" value="Genomic_DNA"/>
</dbReference>
<dbReference type="PANTHER" id="PTHR24379">
    <property type="entry name" value="KRAB AND ZINC FINGER DOMAIN-CONTAINING"/>
    <property type="match status" value="1"/>
</dbReference>
<dbReference type="OrthoDB" id="3565419at2759"/>
<dbReference type="SMART" id="SM00868">
    <property type="entry name" value="zf-AD"/>
    <property type="match status" value="1"/>
</dbReference>
<evidence type="ECO:0000256" key="1">
    <source>
        <dbReference type="ARBA" id="ARBA00022723"/>
    </source>
</evidence>
<evidence type="ECO:0000256" key="5">
    <source>
        <dbReference type="PROSITE-ProRule" id="PRU00042"/>
    </source>
</evidence>
<feature type="domain" description="C2H2-type" evidence="8">
    <location>
        <begin position="345"/>
        <end position="372"/>
    </location>
</feature>
<feature type="domain" description="C2H2-type" evidence="8">
    <location>
        <begin position="258"/>
        <end position="286"/>
    </location>
</feature>
<dbReference type="PROSITE" id="PS50157">
    <property type="entry name" value="ZINC_FINGER_C2H2_2"/>
    <property type="match status" value="7"/>
</dbReference>
<accession>B0WMS3</accession>
<keyword evidence="4 6" id="KW-0862">Zinc</keyword>
<dbReference type="SUPFAM" id="SSF57667">
    <property type="entry name" value="beta-beta-alpha zinc fingers"/>
    <property type="match status" value="4"/>
</dbReference>
<dbReference type="KEGG" id="cqu:CpipJ_CPIJ007860"/>
<reference evidence="11" key="2">
    <citation type="submission" date="2021-02" db="UniProtKB">
        <authorList>
            <consortium name="EnsemblMetazoa"/>
        </authorList>
    </citation>
    <scope>IDENTIFICATION</scope>
    <source>
        <strain evidence="11">JHB</strain>
    </source>
</reference>
<evidence type="ECO:0000313" key="12">
    <source>
        <dbReference type="Proteomes" id="UP000002320"/>
    </source>
</evidence>
<evidence type="ECO:0000256" key="3">
    <source>
        <dbReference type="ARBA" id="ARBA00022771"/>
    </source>
</evidence>
<reference evidence="10" key="1">
    <citation type="submission" date="2007-03" db="EMBL/GenBank/DDBJ databases">
        <title>Annotation of Culex pipiens quinquefasciatus.</title>
        <authorList>
            <consortium name="The Broad Institute Genome Sequencing Platform"/>
            <person name="Atkinson P.W."/>
            <person name="Hemingway J."/>
            <person name="Christensen B.M."/>
            <person name="Higgs S."/>
            <person name="Kodira C."/>
            <person name="Hannick L."/>
            <person name="Megy K."/>
            <person name="O'Leary S."/>
            <person name="Pearson M."/>
            <person name="Haas B.J."/>
            <person name="Mauceli E."/>
            <person name="Wortman J.R."/>
            <person name="Lee N.H."/>
            <person name="Guigo R."/>
            <person name="Stanke M."/>
            <person name="Alvarado L."/>
            <person name="Amedeo P."/>
            <person name="Antoine C.H."/>
            <person name="Arensburger P."/>
            <person name="Bidwell S.L."/>
            <person name="Crawford M."/>
            <person name="Camaro F."/>
            <person name="Devon K."/>
            <person name="Engels R."/>
            <person name="Hammond M."/>
            <person name="Howarth C."/>
            <person name="Koehrsen M."/>
            <person name="Lawson D."/>
            <person name="Montgomery P."/>
            <person name="Nene V."/>
            <person name="Nusbaum C."/>
            <person name="Puiu D."/>
            <person name="Romero-Severson J."/>
            <person name="Severson D.W."/>
            <person name="Shumway M."/>
            <person name="Sisk P."/>
            <person name="Stolte C."/>
            <person name="Zeng Q."/>
            <person name="Eisenstadt E."/>
            <person name="Fraser-Liggett C."/>
            <person name="Strausberg R."/>
            <person name="Galagan J."/>
            <person name="Birren B."/>
            <person name="Collins F.H."/>
        </authorList>
    </citation>
    <scope>NUCLEOTIDE SEQUENCE [LARGE SCALE GENOMIC DNA]</scope>
    <source>
        <strain evidence="10">JHB</strain>
    </source>
</reference>
<dbReference type="Pfam" id="PF00096">
    <property type="entry name" value="zf-C2H2"/>
    <property type="match status" value="3"/>
</dbReference>
<feature type="binding site" evidence="6">
    <location>
        <position position="57"/>
    </location>
    <ligand>
        <name>Zn(2+)</name>
        <dbReference type="ChEBI" id="CHEBI:29105"/>
    </ligand>
</feature>
<dbReference type="Gene3D" id="3.30.160.60">
    <property type="entry name" value="Classic Zinc Finger"/>
    <property type="match status" value="5"/>
</dbReference>
<feature type="binding site" evidence="6">
    <location>
        <position position="60"/>
    </location>
    <ligand>
        <name>Zn(2+)</name>
        <dbReference type="ChEBI" id="CHEBI:29105"/>
    </ligand>
</feature>
<evidence type="ECO:0000256" key="7">
    <source>
        <dbReference type="SAM" id="MobiDB-lite"/>
    </source>
</evidence>
<name>B0WMS3_CULQU</name>
<dbReference type="OMA" id="VCQSCSY"/>
<evidence type="ECO:0000259" key="8">
    <source>
        <dbReference type="PROSITE" id="PS50157"/>
    </source>
</evidence>
<dbReference type="PROSITE" id="PS00028">
    <property type="entry name" value="ZINC_FINGER_C2H2_1"/>
    <property type="match status" value="6"/>
</dbReference>
<proteinExistence type="predicted"/>
<evidence type="ECO:0000256" key="6">
    <source>
        <dbReference type="PROSITE-ProRule" id="PRU01263"/>
    </source>
</evidence>
<dbReference type="eggNOG" id="KOG1721">
    <property type="taxonomic scope" value="Eukaryota"/>
</dbReference>
<keyword evidence="12" id="KW-1185">Reference proteome</keyword>
<feature type="domain" description="C2H2-type" evidence="8">
    <location>
        <begin position="290"/>
        <end position="312"/>
    </location>
</feature>
<organism>
    <name type="scientific">Culex quinquefasciatus</name>
    <name type="common">Southern house mosquito</name>
    <name type="synonym">Culex pungens</name>
    <dbReference type="NCBI Taxonomy" id="7176"/>
    <lineage>
        <taxon>Eukaryota</taxon>
        <taxon>Metazoa</taxon>
        <taxon>Ecdysozoa</taxon>
        <taxon>Arthropoda</taxon>
        <taxon>Hexapoda</taxon>
        <taxon>Insecta</taxon>
        <taxon>Pterygota</taxon>
        <taxon>Neoptera</taxon>
        <taxon>Endopterygota</taxon>
        <taxon>Diptera</taxon>
        <taxon>Nematocera</taxon>
        <taxon>Culicoidea</taxon>
        <taxon>Culicidae</taxon>
        <taxon>Culicinae</taxon>
        <taxon>Culicini</taxon>
        <taxon>Culex</taxon>
        <taxon>Culex</taxon>
    </lineage>
</organism>
<keyword evidence="1 6" id="KW-0479">Metal-binding</keyword>
<feature type="compositionally biased region" description="Basic residues" evidence="7">
    <location>
        <begin position="141"/>
        <end position="157"/>
    </location>
</feature>
<evidence type="ECO:0000313" key="10">
    <source>
        <dbReference type="EMBL" id="EDS31171.1"/>
    </source>
</evidence>